<comment type="subcellular location">
    <subcellularLocation>
        <location evidence="1">Nucleus</location>
    </subcellularLocation>
</comment>
<evidence type="ECO:0000256" key="2">
    <source>
        <dbReference type="ARBA" id="ARBA00022723"/>
    </source>
</evidence>
<dbReference type="SUPFAM" id="SSF57667">
    <property type="entry name" value="beta-beta-alpha zinc fingers"/>
    <property type="match status" value="3"/>
</dbReference>
<feature type="domain" description="Nuclear receptor" evidence="12">
    <location>
        <begin position="402"/>
        <end position="515"/>
    </location>
</feature>
<feature type="compositionally biased region" description="Basic and acidic residues" evidence="10">
    <location>
        <begin position="174"/>
        <end position="188"/>
    </location>
</feature>
<evidence type="ECO:0000256" key="3">
    <source>
        <dbReference type="ARBA" id="ARBA00022737"/>
    </source>
</evidence>
<dbReference type="PANTHER" id="PTHR19818:SF139">
    <property type="entry name" value="PAIR-RULE PROTEIN ODD-PAIRED"/>
    <property type="match status" value="1"/>
</dbReference>
<keyword evidence="2" id="KW-0479">Metal-binding</keyword>
<gene>
    <name evidence="13" type="ORF">NQ318_004785</name>
</gene>
<dbReference type="SMART" id="SM00355">
    <property type="entry name" value="ZnF_C2H2"/>
    <property type="match status" value="6"/>
</dbReference>
<dbReference type="GO" id="GO:0000981">
    <property type="term" value="F:DNA-binding transcription factor activity, RNA polymerase II-specific"/>
    <property type="evidence" value="ECO:0007669"/>
    <property type="project" value="TreeGrafter"/>
</dbReference>
<organism evidence="13 14">
    <name type="scientific">Aromia moschata</name>
    <dbReference type="NCBI Taxonomy" id="1265417"/>
    <lineage>
        <taxon>Eukaryota</taxon>
        <taxon>Metazoa</taxon>
        <taxon>Ecdysozoa</taxon>
        <taxon>Arthropoda</taxon>
        <taxon>Hexapoda</taxon>
        <taxon>Insecta</taxon>
        <taxon>Pterygota</taxon>
        <taxon>Neoptera</taxon>
        <taxon>Endopterygota</taxon>
        <taxon>Coleoptera</taxon>
        <taxon>Polyphaga</taxon>
        <taxon>Cucujiformia</taxon>
        <taxon>Chrysomeloidea</taxon>
        <taxon>Cerambycidae</taxon>
        <taxon>Cerambycinae</taxon>
        <taxon>Callichromatini</taxon>
        <taxon>Aromia</taxon>
    </lineage>
</organism>
<evidence type="ECO:0000256" key="4">
    <source>
        <dbReference type="ARBA" id="ARBA00022771"/>
    </source>
</evidence>
<evidence type="ECO:0000259" key="12">
    <source>
        <dbReference type="PROSITE" id="PS51030"/>
    </source>
</evidence>
<dbReference type="PROSITE" id="PS50157">
    <property type="entry name" value="ZINC_FINGER_C2H2_2"/>
    <property type="match status" value="6"/>
</dbReference>
<feature type="region of interest" description="Disordered" evidence="10">
    <location>
        <begin position="96"/>
        <end position="213"/>
    </location>
</feature>
<keyword evidence="4 9" id="KW-0863">Zinc-finger</keyword>
<dbReference type="GO" id="GO:0008270">
    <property type="term" value="F:zinc ion binding"/>
    <property type="evidence" value="ECO:0007669"/>
    <property type="project" value="UniProtKB-KW"/>
</dbReference>
<feature type="compositionally biased region" description="Basic and acidic residues" evidence="10">
    <location>
        <begin position="106"/>
        <end position="116"/>
    </location>
</feature>
<reference evidence="13" key="1">
    <citation type="journal article" date="2023" name="Insect Mol. Biol.">
        <title>Genome sequencing provides insights into the evolution of gene families encoding plant cell wall-degrading enzymes in longhorned beetles.</title>
        <authorList>
            <person name="Shin N.R."/>
            <person name="Okamura Y."/>
            <person name="Kirsch R."/>
            <person name="Pauchet Y."/>
        </authorList>
    </citation>
    <scope>NUCLEOTIDE SEQUENCE</scope>
    <source>
        <strain evidence="13">AMC_N1</strain>
    </source>
</reference>
<sequence>MFKKLQNESSIIPLKCGIDDNEENNLQGSEYSLLNVIGTLNIKRWNALKIAFACKTNENFVTKLLDIAQEHINRLKNFEDHNVSVNVTKVLRRINRNKKNIRRSKSREDHDDKCGKETNISNGHCADENNLPSGSEKDCNSSPSEKTESTTENNVRLDFNATESLEKINQNKNVSEKKTASIPKEDNIQKTQETDSDCNKAKENQNVKPSNLELTENNTCQDCSTSHAHDRCPIYNPLYKIKDGMDITQWSERHKKTYENSKNGKVKNASKKSDILKDKEKYSYSFGPLVGKTVKEVDIPEDFGMKDLWEIDCSDGKIYVNTEKDEKNLIVISREKSLYFVSVAAIKSGDELLYWQDSPFSSSKKKMEKTTCGCNMVFSHPHYYRIHCSIFHDLRYSLTLRKYHCKVCGVAVLGKENIMKHAAELHNGQGAYQCQFCKKFFLRLNYLEMHRTYGCSANPHRSRPLCDFCGKKFCQPQKLKMHIKRMHSDFSEVLREFQCKSCLKILGSRAALQRHLKEVHQKQVEDACSCSRCGKRFQNKSNLKIHMLTHSGIKPFSWGQLAADPKLPLRINQRQAPYSQCTKLKPEMPMIAFWSKNCRCATDRCNAAFTTKQCLQFHYKKVHNFTEENMPKIERSIDYTFQAYSGLKDRGGGVEKGDVSKDASVNEICEGPTTAIMTRLGPKCHKSSGSHNVDNPAVIESPPLVTNQNNITPDSSPKLNYNSVTSNPNIKVLSKGSKKWIADDLPHPEPVEPPYVTEKLHKDQITDITLQETDVYSRTKHLGISDFNRQDASNASLLVEAALDSVCSEPNIDIDVSTTPNCSDSLVNNLYPLTQPEALPDVSYGDTVCINDPRDINLISPLVTNEVSVGDELNGELRHNNVRMDYSSFHEEDFDAPNSPGCPNLPYEQNNATPVPSPPRYDFGHAGNADNLSSDDSNGMAAQNLSLHDPKGDMQLDLSIYKPSYKTNSLAYMRRTKFKDDDDIHDDQINGLNQDGLSSAMQLCKPEVKDATEGLVRPKYPDVLHNKFDIDINFRLKSYVNVESENAKKNVTYDGGDSNFKNKSYDLMDVGEGRSKQYDNIDLDFRIDRNFEPLGLNTELQGLDMSARSFHNFPNINRYHHLYPEVDRVDLRFNYSPPPPSYSHTDILRVVSLDLTPPGRHSVDLSLRNHPLHQIANTRLITEHGLQTNAHRLIDQSRILSTDLSSTRHLPAESRFISETSSRILSEHTTTRILSANDQLTSNHLLTPEQNRLIADNSRILSDQTRLLDQGRLMGEGQILTPTTPSGTVSPVQGFNGFSVAQSPYHPTIAPRQLVSSPTSTPYHHYPSYY</sequence>
<dbReference type="FunFam" id="3.30.160.60:FF:000100">
    <property type="entry name" value="Zinc finger 45-like"/>
    <property type="match status" value="1"/>
</dbReference>
<dbReference type="InterPro" id="IPR001628">
    <property type="entry name" value="Znf_hrmn_rcpt"/>
</dbReference>
<dbReference type="InterPro" id="IPR050329">
    <property type="entry name" value="GLI_C2H2-zinc-finger"/>
</dbReference>
<feature type="domain" description="C2H2-type" evidence="11">
    <location>
        <begin position="497"/>
        <end position="525"/>
    </location>
</feature>
<keyword evidence="6" id="KW-0805">Transcription regulation</keyword>
<dbReference type="PANTHER" id="PTHR19818">
    <property type="entry name" value="ZINC FINGER PROTEIN ZIC AND GLI"/>
    <property type="match status" value="1"/>
</dbReference>
<dbReference type="Gene3D" id="2.170.270.10">
    <property type="entry name" value="SET domain"/>
    <property type="match status" value="1"/>
</dbReference>
<dbReference type="Gene3D" id="3.30.160.60">
    <property type="entry name" value="Classic Zinc Finger"/>
    <property type="match status" value="3"/>
</dbReference>
<accession>A0AAV8XRB0</accession>
<feature type="compositionally biased region" description="Polar residues" evidence="10">
    <location>
        <begin position="161"/>
        <end position="173"/>
    </location>
</feature>
<feature type="domain" description="C2H2-type" evidence="11">
    <location>
        <begin position="464"/>
        <end position="492"/>
    </location>
</feature>
<proteinExistence type="predicted"/>
<feature type="domain" description="C2H2-type" evidence="11">
    <location>
        <begin position="432"/>
        <end position="459"/>
    </location>
</feature>
<feature type="domain" description="C2H2-type" evidence="11">
    <location>
        <begin position="403"/>
        <end position="431"/>
    </location>
</feature>
<feature type="domain" description="C2H2-type" evidence="11">
    <location>
        <begin position="528"/>
        <end position="555"/>
    </location>
</feature>
<dbReference type="InterPro" id="IPR013087">
    <property type="entry name" value="Znf_C2H2_type"/>
</dbReference>
<name>A0AAV8XRB0_9CUCU</name>
<keyword evidence="7" id="KW-0238">DNA-binding</keyword>
<keyword evidence="5" id="KW-0862">Zinc</keyword>
<evidence type="ECO:0000256" key="1">
    <source>
        <dbReference type="ARBA" id="ARBA00004123"/>
    </source>
</evidence>
<evidence type="ECO:0000256" key="5">
    <source>
        <dbReference type="ARBA" id="ARBA00022833"/>
    </source>
</evidence>
<dbReference type="GO" id="GO:0005634">
    <property type="term" value="C:nucleus"/>
    <property type="evidence" value="ECO:0007669"/>
    <property type="project" value="UniProtKB-SubCell"/>
</dbReference>
<dbReference type="GO" id="GO:0000978">
    <property type="term" value="F:RNA polymerase II cis-regulatory region sequence-specific DNA binding"/>
    <property type="evidence" value="ECO:0007669"/>
    <property type="project" value="TreeGrafter"/>
</dbReference>
<evidence type="ECO:0000313" key="14">
    <source>
        <dbReference type="Proteomes" id="UP001162162"/>
    </source>
</evidence>
<feature type="compositionally biased region" description="Basic residues" evidence="10">
    <location>
        <begin position="96"/>
        <end position="105"/>
    </location>
</feature>
<dbReference type="PROSITE" id="PS51030">
    <property type="entry name" value="NUCLEAR_REC_DBD_2"/>
    <property type="match status" value="1"/>
</dbReference>
<evidence type="ECO:0000256" key="6">
    <source>
        <dbReference type="ARBA" id="ARBA00023015"/>
    </source>
</evidence>
<feature type="compositionally biased region" description="Basic and acidic residues" evidence="10">
    <location>
        <begin position="135"/>
        <end position="149"/>
    </location>
</feature>
<keyword evidence="8" id="KW-0804">Transcription</keyword>
<keyword evidence="3" id="KW-0677">Repeat</keyword>
<protein>
    <submittedName>
        <fullName evidence="13">Uncharacterized protein</fullName>
    </submittedName>
</protein>
<dbReference type="EMBL" id="JAPWTK010000378">
    <property type="protein sequence ID" value="KAJ8941341.1"/>
    <property type="molecule type" value="Genomic_DNA"/>
</dbReference>
<dbReference type="InterPro" id="IPR046341">
    <property type="entry name" value="SET_dom_sf"/>
</dbReference>
<dbReference type="Proteomes" id="UP001162162">
    <property type="component" value="Unassembled WGS sequence"/>
</dbReference>
<evidence type="ECO:0000259" key="11">
    <source>
        <dbReference type="PROSITE" id="PS50157"/>
    </source>
</evidence>
<comment type="caution">
    <text evidence="13">The sequence shown here is derived from an EMBL/GenBank/DDBJ whole genome shotgun (WGS) entry which is preliminary data.</text>
</comment>
<evidence type="ECO:0000256" key="8">
    <source>
        <dbReference type="ARBA" id="ARBA00023163"/>
    </source>
</evidence>
<dbReference type="GO" id="GO:0045944">
    <property type="term" value="P:positive regulation of transcription by RNA polymerase II"/>
    <property type="evidence" value="ECO:0007669"/>
    <property type="project" value="UniProtKB-ARBA"/>
</dbReference>
<dbReference type="PROSITE" id="PS00028">
    <property type="entry name" value="ZINC_FINGER_C2H2_1"/>
    <property type="match status" value="5"/>
</dbReference>
<evidence type="ECO:0000256" key="7">
    <source>
        <dbReference type="ARBA" id="ARBA00023125"/>
    </source>
</evidence>
<dbReference type="InterPro" id="IPR036236">
    <property type="entry name" value="Znf_C2H2_sf"/>
</dbReference>
<feature type="domain" description="C2H2-type" evidence="11">
    <location>
        <begin position="598"/>
        <end position="628"/>
    </location>
</feature>
<evidence type="ECO:0000313" key="13">
    <source>
        <dbReference type="EMBL" id="KAJ8941341.1"/>
    </source>
</evidence>
<keyword evidence="14" id="KW-1185">Reference proteome</keyword>
<evidence type="ECO:0000256" key="10">
    <source>
        <dbReference type="SAM" id="MobiDB-lite"/>
    </source>
</evidence>
<feature type="region of interest" description="Disordered" evidence="10">
    <location>
        <begin position="891"/>
        <end position="948"/>
    </location>
</feature>
<evidence type="ECO:0000256" key="9">
    <source>
        <dbReference type="PROSITE-ProRule" id="PRU00042"/>
    </source>
</evidence>
<feature type="compositionally biased region" description="Polar residues" evidence="10">
    <location>
        <begin position="930"/>
        <end position="946"/>
    </location>
</feature>